<dbReference type="Pfam" id="PF13456">
    <property type="entry name" value="RVT_3"/>
    <property type="match status" value="1"/>
</dbReference>
<keyword evidence="1" id="KW-0479">Metal-binding</keyword>
<keyword evidence="3" id="KW-0540">Nuclease</keyword>
<dbReference type="Pfam" id="PF14392">
    <property type="entry name" value="zf-CCHC_4"/>
    <property type="match status" value="1"/>
</dbReference>
<dbReference type="STRING" id="210143.A0A1R3J874"/>
<name>A0A1R3J874_COCAP</name>
<evidence type="ECO:0000256" key="1">
    <source>
        <dbReference type="PROSITE-ProRule" id="PRU00047"/>
    </source>
</evidence>
<dbReference type="Proteomes" id="UP000188268">
    <property type="component" value="Unassembled WGS sequence"/>
</dbReference>
<sequence>MNVSPDLDILELSAEDEVNLKVKRHSLVWKAITEKTIKLGPLRAILSKTWPLNEAMEVHELERNIFLFVFKSESDKVRVIQQGPWSVMESHLLLKEWPEEAVIDEIDFTLSEFWVQTHNLPLAYMTKANAERIADMFPSLVELDLDPDEIVHWNGVLRMKVKINVEDPLKTGFYLQRKDKPSSWVSFKYERIPDFCYHCGRLGHLAKNCTFRHDGRKKGNYGQWLKATHLKQKTTIKGYSLKNNSFQRRKEGVDEAARSTHIEERRVQDLTSSKEHRPTISDRALNDEHASASCTALECSNLDVHLMLSGPNGKSFEAGNQLVNVGKLTRMDVEINQGPRPQEESYAGPSQPMEVVLTSPLGKRTKENDVVPDNEPFLGLGKRMRSEVKAQIDNWVYEYFPGMWDLLEVGPAKNNNLLCDLYGHKKGELKSDLIGSWEVALKCKSKGNRRLLQIKKAARKKVKMEFSRQQNEISERRSKLGRLRNRLGFTGSFYVDPRGRSGGLALWWHNDFNLEVLVGSKNFIDVKTDLGGKGDFNVVCSQNEKSGGLPVDRLQADLFLNFLHQCNLLEVEVQGASFSWSNNREGEDNILEKLDKVYASVRWSNLFSKALGWYEANLASDHLPLFLCLEKIKKNYRRDFKFESKWLLDQECAQVVEDGWRASESGSRMFRLSRKLVNTRNKLKTWSKAKFQNPKGKIESRLKRIKEIQMLPLTKELKEELAMLKKEVDEKWQMEERFWHQRSRLNWIMYGDRNTRFFHSTTVQRRRRNSISRIKNNDGVWLTEKDDIRGFIVESYKELFKAGELEDVEEVLVSIETVVTPEMNEALGRQISREEIEKTMIVFSSRWLMNRIVRRIIKEKFGVQDLHRIANISAFQRCGGGAKEQLLVSSLTKLDQKSKARLATLKDQGGLGFRDFTKFNIALLAKQAWRLLTCPNSLCSKIYREGPMIVKDLINFERRCWKENVIRAFFNQTDIKTIKKIPIGSEQIDDRIIWHFTRDGNYSVKSGYKLLLSKTSSIDDNGQSSSGVQQAGYWRKIWNLNVAPKIQNFIWRACKNVIPTKENLFKRRCGLNPDCNRCGEEVESLEHILFFCPFAQAVWRASFFSYSPRREGFTAVDISSGDTGIAVVCRNHNGDLIDGASFITHVDSVDVAEALAVRLATCLACNRGWRNVIFESDNKDLIRRLNSTNRKDRWDSRAIELDIAFLTSFF</sequence>
<dbReference type="InterPro" id="IPR025836">
    <property type="entry name" value="Zn_knuckle_CX2CX4HX4C"/>
</dbReference>
<dbReference type="Pfam" id="PF14111">
    <property type="entry name" value="DUF4283"/>
    <property type="match status" value="1"/>
</dbReference>
<dbReference type="InterPro" id="IPR036691">
    <property type="entry name" value="Endo/exonu/phosph_ase_sf"/>
</dbReference>
<accession>A0A1R3J874</accession>
<dbReference type="InterPro" id="IPR025558">
    <property type="entry name" value="DUF4283"/>
</dbReference>
<keyword evidence="3" id="KW-0378">Hydrolase</keyword>
<protein>
    <submittedName>
        <fullName evidence="3">Endonuclease/exonuclease/phosphatase</fullName>
    </submittedName>
</protein>
<dbReference type="PROSITE" id="PS50158">
    <property type="entry name" value="ZF_CCHC"/>
    <property type="match status" value="1"/>
</dbReference>
<evidence type="ECO:0000313" key="3">
    <source>
        <dbReference type="EMBL" id="OMO91045.1"/>
    </source>
</evidence>
<dbReference type="GO" id="GO:0004527">
    <property type="term" value="F:exonuclease activity"/>
    <property type="evidence" value="ECO:0007669"/>
    <property type="project" value="UniProtKB-KW"/>
</dbReference>
<dbReference type="SUPFAM" id="SSF56219">
    <property type="entry name" value="DNase I-like"/>
    <property type="match status" value="1"/>
</dbReference>
<keyword evidence="4" id="KW-1185">Reference proteome</keyword>
<dbReference type="InterPro" id="IPR044730">
    <property type="entry name" value="RNase_H-like_dom_plant"/>
</dbReference>
<dbReference type="InterPro" id="IPR040256">
    <property type="entry name" value="At4g02000-like"/>
</dbReference>
<keyword evidence="3" id="KW-0255">Endonuclease</keyword>
<dbReference type="PANTHER" id="PTHR31286">
    <property type="entry name" value="GLYCINE-RICH CELL WALL STRUCTURAL PROTEIN 1.8-LIKE"/>
    <property type="match status" value="1"/>
</dbReference>
<keyword evidence="1" id="KW-0862">Zinc</keyword>
<dbReference type="Pfam" id="PF13966">
    <property type="entry name" value="zf-RVT"/>
    <property type="match status" value="1"/>
</dbReference>
<dbReference type="AlphaFoldDB" id="A0A1R3J874"/>
<dbReference type="InterPro" id="IPR001878">
    <property type="entry name" value="Znf_CCHC"/>
</dbReference>
<gene>
    <name evidence="3" type="ORF">CCACVL1_07229</name>
</gene>
<keyword evidence="1" id="KW-0863">Zinc-finger</keyword>
<dbReference type="OrthoDB" id="1000370at2759"/>
<dbReference type="CDD" id="cd06222">
    <property type="entry name" value="RNase_H_like"/>
    <property type="match status" value="1"/>
</dbReference>
<organism evidence="3 4">
    <name type="scientific">Corchorus capsularis</name>
    <name type="common">Jute</name>
    <dbReference type="NCBI Taxonomy" id="210143"/>
    <lineage>
        <taxon>Eukaryota</taxon>
        <taxon>Viridiplantae</taxon>
        <taxon>Streptophyta</taxon>
        <taxon>Embryophyta</taxon>
        <taxon>Tracheophyta</taxon>
        <taxon>Spermatophyta</taxon>
        <taxon>Magnoliopsida</taxon>
        <taxon>eudicotyledons</taxon>
        <taxon>Gunneridae</taxon>
        <taxon>Pentapetalae</taxon>
        <taxon>rosids</taxon>
        <taxon>malvids</taxon>
        <taxon>Malvales</taxon>
        <taxon>Malvaceae</taxon>
        <taxon>Grewioideae</taxon>
        <taxon>Apeibeae</taxon>
        <taxon>Corchorus</taxon>
    </lineage>
</organism>
<dbReference type="Gramene" id="OMO91045">
    <property type="protein sequence ID" value="OMO91045"/>
    <property type="gene ID" value="CCACVL1_07229"/>
</dbReference>
<reference evidence="3 4" key="1">
    <citation type="submission" date="2013-09" db="EMBL/GenBank/DDBJ databases">
        <title>Corchorus capsularis genome sequencing.</title>
        <authorList>
            <person name="Alam M."/>
            <person name="Haque M.S."/>
            <person name="Islam M.S."/>
            <person name="Emdad E.M."/>
            <person name="Islam M.M."/>
            <person name="Ahmed B."/>
            <person name="Halim A."/>
            <person name="Hossen Q.M.M."/>
            <person name="Hossain M.Z."/>
            <person name="Ahmed R."/>
            <person name="Khan M.M."/>
            <person name="Islam R."/>
            <person name="Rashid M.M."/>
            <person name="Khan S.A."/>
            <person name="Rahman M.S."/>
            <person name="Alam M."/>
        </authorList>
    </citation>
    <scope>NUCLEOTIDE SEQUENCE [LARGE SCALE GENOMIC DNA]</scope>
    <source>
        <strain evidence="4">cv. CVL-1</strain>
        <tissue evidence="3">Whole seedling</tissue>
    </source>
</reference>
<dbReference type="GO" id="GO:0003676">
    <property type="term" value="F:nucleic acid binding"/>
    <property type="evidence" value="ECO:0007669"/>
    <property type="project" value="InterPro"/>
</dbReference>
<dbReference type="InterPro" id="IPR002156">
    <property type="entry name" value="RNaseH_domain"/>
</dbReference>
<dbReference type="PANTHER" id="PTHR31286:SF167">
    <property type="entry name" value="OS09G0268800 PROTEIN"/>
    <property type="match status" value="1"/>
</dbReference>
<evidence type="ECO:0000259" key="2">
    <source>
        <dbReference type="PROSITE" id="PS50158"/>
    </source>
</evidence>
<dbReference type="InterPro" id="IPR026960">
    <property type="entry name" value="RVT-Znf"/>
</dbReference>
<dbReference type="GO" id="GO:0004523">
    <property type="term" value="F:RNA-DNA hybrid ribonuclease activity"/>
    <property type="evidence" value="ECO:0007669"/>
    <property type="project" value="InterPro"/>
</dbReference>
<dbReference type="EMBL" id="AWWV01008367">
    <property type="protein sequence ID" value="OMO91045.1"/>
    <property type="molecule type" value="Genomic_DNA"/>
</dbReference>
<keyword evidence="3" id="KW-0269">Exonuclease</keyword>
<dbReference type="GO" id="GO:0008270">
    <property type="term" value="F:zinc ion binding"/>
    <property type="evidence" value="ECO:0007669"/>
    <property type="project" value="UniProtKB-KW"/>
</dbReference>
<proteinExistence type="predicted"/>
<evidence type="ECO:0000313" key="4">
    <source>
        <dbReference type="Proteomes" id="UP000188268"/>
    </source>
</evidence>
<dbReference type="OMA" id="MIDERRM"/>
<feature type="domain" description="CCHC-type" evidence="2">
    <location>
        <begin position="196"/>
        <end position="209"/>
    </location>
</feature>
<comment type="caution">
    <text evidence="3">The sequence shown here is derived from an EMBL/GenBank/DDBJ whole genome shotgun (WGS) entry which is preliminary data.</text>
</comment>